<organism evidence="6 7">
    <name type="scientific">Nocardioides panzhihuensis</name>
    <dbReference type="NCBI Taxonomy" id="860243"/>
    <lineage>
        <taxon>Bacteria</taxon>
        <taxon>Bacillati</taxon>
        <taxon>Actinomycetota</taxon>
        <taxon>Actinomycetes</taxon>
        <taxon>Propionibacteriales</taxon>
        <taxon>Nocardioidaceae</taxon>
        <taxon>Nocardioides</taxon>
    </lineage>
</organism>
<dbReference type="CDD" id="cd05233">
    <property type="entry name" value="SDR_c"/>
    <property type="match status" value="1"/>
</dbReference>
<evidence type="ECO:0000256" key="4">
    <source>
        <dbReference type="SAM" id="MobiDB-lite"/>
    </source>
</evidence>
<feature type="region of interest" description="Disordered" evidence="4">
    <location>
        <begin position="200"/>
        <end position="221"/>
    </location>
</feature>
<proteinExistence type="inferred from homology"/>
<evidence type="ECO:0000256" key="3">
    <source>
        <dbReference type="RuleBase" id="RU000363"/>
    </source>
</evidence>
<dbReference type="PRINTS" id="PR00080">
    <property type="entry name" value="SDRFAMILY"/>
</dbReference>
<dbReference type="SMART" id="SM00822">
    <property type="entry name" value="PKS_KR"/>
    <property type="match status" value="1"/>
</dbReference>
<dbReference type="InterPro" id="IPR002347">
    <property type="entry name" value="SDR_fam"/>
</dbReference>
<gene>
    <name evidence="6" type="ORF">BJ988_002988</name>
</gene>
<keyword evidence="7" id="KW-1185">Reference proteome</keyword>
<keyword evidence="2" id="KW-0560">Oxidoreductase</keyword>
<evidence type="ECO:0000313" key="6">
    <source>
        <dbReference type="EMBL" id="NYI78340.1"/>
    </source>
</evidence>
<dbReference type="Proteomes" id="UP000564496">
    <property type="component" value="Unassembled WGS sequence"/>
</dbReference>
<dbReference type="SUPFAM" id="SSF51735">
    <property type="entry name" value="NAD(P)-binding Rossmann-fold domains"/>
    <property type="match status" value="1"/>
</dbReference>
<dbReference type="InterPro" id="IPR036291">
    <property type="entry name" value="NAD(P)-bd_dom_sf"/>
</dbReference>
<dbReference type="PANTHER" id="PTHR43391">
    <property type="entry name" value="RETINOL DEHYDROGENASE-RELATED"/>
    <property type="match status" value="1"/>
</dbReference>
<dbReference type="PANTHER" id="PTHR43391:SF82">
    <property type="entry name" value="OXIDOREDUCTASE SADH-RELATED"/>
    <property type="match status" value="1"/>
</dbReference>
<dbReference type="InterPro" id="IPR057326">
    <property type="entry name" value="KR_dom"/>
</dbReference>
<comment type="similarity">
    <text evidence="1 3">Belongs to the short-chain dehydrogenases/reductases (SDR) family.</text>
</comment>
<dbReference type="AlphaFoldDB" id="A0A7Z0DMF5"/>
<protein>
    <submittedName>
        <fullName evidence="6">NAD(P)-dependent dehydrogenase (Short-subunit alcohol dehydrogenase family)</fullName>
    </submittedName>
</protein>
<dbReference type="FunFam" id="3.40.50.720:FF:000084">
    <property type="entry name" value="Short-chain dehydrogenase reductase"/>
    <property type="match status" value="1"/>
</dbReference>
<dbReference type="Pfam" id="PF00106">
    <property type="entry name" value="adh_short"/>
    <property type="match status" value="1"/>
</dbReference>
<dbReference type="RefSeq" id="WP_179658680.1">
    <property type="nucleotide sequence ID" value="NZ_JACBZR010000001.1"/>
</dbReference>
<feature type="domain" description="Ketoreductase" evidence="5">
    <location>
        <begin position="15"/>
        <end position="201"/>
    </location>
</feature>
<dbReference type="GO" id="GO:0016491">
    <property type="term" value="F:oxidoreductase activity"/>
    <property type="evidence" value="ECO:0007669"/>
    <property type="project" value="UniProtKB-KW"/>
</dbReference>
<comment type="caution">
    <text evidence="6">The sequence shown here is derived from an EMBL/GenBank/DDBJ whole genome shotgun (WGS) entry which is preliminary data.</text>
</comment>
<evidence type="ECO:0000259" key="5">
    <source>
        <dbReference type="SMART" id="SM00822"/>
    </source>
</evidence>
<accession>A0A7Z0DMF5</accession>
<sequence>MSGAEGREPGSMDGRVAVVTGGASGIGYALARAMSREGAAVVIADVEQPALDRAAAELGVVGILTDVSRAADVERLAGEVIGRHGRVDLVINNAGVARIAPFHELSEDDFAWVLDVNLWGVIHGMRTFVPLLESTSADGFLLNTASIAGLRNGPGLAAYTASKFAVVALTETLDQELRARDSSLGVGVLLPAMVRTGITDSERNRPGAEARAAASTNEMPDRPGLLSAEAVAEIALAGIARRDLYVITHPEALDSVKERHRRIEEAFGRS</sequence>
<dbReference type="Gene3D" id="3.40.50.720">
    <property type="entry name" value="NAD(P)-binding Rossmann-like Domain"/>
    <property type="match status" value="1"/>
</dbReference>
<dbReference type="PRINTS" id="PR00081">
    <property type="entry name" value="GDHRDH"/>
</dbReference>
<evidence type="ECO:0000256" key="2">
    <source>
        <dbReference type="ARBA" id="ARBA00023002"/>
    </source>
</evidence>
<dbReference type="EMBL" id="JACBZR010000001">
    <property type="protein sequence ID" value="NYI78340.1"/>
    <property type="molecule type" value="Genomic_DNA"/>
</dbReference>
<name>A0A7Z0DMF5_9ACTN</name>
<evidence type="ECO:0000256" key="1">
    <source>
        <dbReference type="ARBA" id="ARBA00006484"/>
    </source>
</evidence>
<evidence type="ECO:0000313" key="7">
    <source>
        <dbReference type="Proteomes" id="UP000564496"/>
    </source>
</evidence>
<reference evidence="6 7" key="1">
    <citation type="submission" date="2020-07" db="EMBL/GenBank/DDBJ databases">
        <title>Sequencing the genomes of 1000 actinobacteria strains.</title>
        <authorList>
            <person name="Klenk H.-P."/>
        </authorList>
    </citation>
    <scope>NUCLEOTIDE SEQUENCE [LARGE SCALE GENOMIC DNA]</scope>
    <source>
        <strain evidence="6 7">DSM 26487</strain>
    </source>
</reference>